<dbReference type="OrthoDB" id="7579588at2"/>
<gene>
    <name evidence="2" type="ORF">FOY91_01375</name>
</gene>
<evidence type="ECO:0000256" key="1">
    <source>
        <dbReference type="SAM" id="Coils"/>
    </source>
</evidence>
<keyword evidence="1" id="KW-0175">Coiled coil</keyword>
<feature type="coiled-coil region" evidence="1">
    <location>
        <begin position="14"/>
        <end position="41"/>
    </location>
</feature>
<evidence type="ECO:0000313" key="2">
    <source>
        <dbReference type="EMBL" id="TVV77217.1"/>
    </source>
</evidence>
<sequence>MSLMGDAMRTIESVVLLRGKVERLNEELARTNDDVRQIARMIIQIDRRLIRLETIEEVRGGLSPLARIEG</sequence>
<dbReference type="RefSeq" id="WP_145147358.1">
    <property type="nucleotide sequence ID" value="NZ_VNIM01000003.1"/>
</dbReference>
<reference evidence="2 3" key="1">
    <citation type="submission" date="2019-07" db="EMBL/GenBank/DDBJ databases">
        <title>Sphingomonas solaris sp. nov., isolated from a solar panel from Boston, Massachusetts.</title>
        <authorList>
            <person name="Tanner K."/>
            <person name="Pascual J."/>
            <person name="Mancuso C."/>
            <person name="Pereto J."/>
            <person name="Khalil A."/>
            <person name="Vilanova C."/>
        </authorList>
    </citation>
    <scope>NUCLEOTIDE SEQUENCE [LARGE SCALE GENOMIC DNA]</scope>
    <source>
        <strain evidence="2 3">R4DWN</strain>
    </source>
</reference>
<name>A0A558RCL1_9SPHN</name>
<proteinExistence type="predicted"/>
<dbReference type="Proteomes" id="UP000318681">
    <property type="component" value="Unassembled WGS sequence"/>
</dbReference>
<organism evidence="2 3">
    <name type="scientific">Alterirhizorhabdus solaris</name>
    <dbReference type="NCBI Taxonomy" id="2529389"/>
    <lineage>
        <taxon>Bacteria</taxon>
        <taxon>Pseudomonadati</taxon>
        <taxon>Pseudomonadota</taxon>
        <taxon>Alphaproteobacteria</taxon>
        <taxon>Sphingomonadales</taxon>
        <taxon>Rhizorhabdaceae</taxon>
        <taxon>Alterirhizorhabdus</taxon>
    </lineage>
</organism>
<evidence type="ECO:0000313" key="3">
    <source>
        <dbReference type="Proteomes" id="UP000318681"/>
    </source>
</evidence>
<accession>A0A558RCL1</accession>
<dbReference type="AlphaFoldDB" id="A0A558RCL1"/>
<keyword evidence="3" id="KW-1185">Reference proteome</keyword>
<comment type="caution">
    <text evidence="2">The sequence shown here is derived from an EMBL/GenBank/DDBJ whole genome shotgun (WGS) entry which is preliminary data.</text>
</comment>
<protein>
    <submittedName>
        <fullName evidence="2">Uncharacterized protein</fullName>
    </submittedName>
</protein>
<dbReference type="EMBL" id="VNIM01000003">
    <property type="protein sequence ID" value="TVV77217.1"/>
    <property type="molecule type" value="Genomic_DNA"/>
</dbReference>